<dbReference type="OrthoDB" id="7743966at2759"/>
<protein>
    <submittedName>
        <fullName evidence="2">AGAP013540-PA-like protein</fullName>
    </submittedName>
</protein>
<dbReference type="Proteomes" id="UP000030765">
    <property type="component" value="Unassembled WGS sequence"/>
</dbReference>
<evidence type="ECO:0000313" key="4">
    <source>
        <dbReference type="Proteomes" id="UP000030765"/>
    </source>
</evidence>
<dbReference type="EnsemblMetazoa" id="ASIC008686-RA">
    <property type="protein sequence ID" value="ASIC008686-PA"/>
    <property type="gene ID" value="ASIC008686"/>
</dbReference>
<reference evidence="3" key="2">
    <citation type="submission" date="2020-05" db="UniProtKB">
        <authorList>
            <consortium name="EnsemblMetazoa"/>
        </authorList>
    </citation>
    <scope>IDENTIFICATION</scope>
</reference>
<evidence type="ECO:0000256" key="1">
    <source>
        <dbReference type="SAM" id="MobiDB-lite"/>
    </source>
</evidence>
<evidence type="ECO:0000313" key="2">
    <source>
        <dbReference type="EMBL" id="KFB41139.1"/>
    </source>
</evidence>
<dbReference type="EMBL" id="KE525060">
    <property type="protein sequence ID" value="KFB41139.1"/>
    <property type="molecule type" value="Genomic_DNA"/>
</dbReference>
<feature type="compositionally biased region" description="Low complexity" evidence="1">
    <location>
        <begin position="1"/>
        <end position="15"/>
    </location>
</feature>
<dbReference type="AlphaFoldDB" id="A0A084VT45"/>
<evidence type="ECO:0000313" key="3">
    <source>
        <dbReference type="EnsemblMetazoa" id="ASIC008686-PA"/>
    </source>
</evidence>
<reference evidence="2 4" key="1">
    <citation type="journal article" date="2014" name="BMC Genomics">
        <title>Genome sequence of Anopheles sinensis provides insight into genetics basis of mosquito competence for malaria parasites.</title>
        <authorList>
            <person name="Zhou D."/>
            <person name="Zhang D."/>
            <person name="Ding G."/>
            <person name="Shi L."/>
            <person name="Hou Q."/>
            <person name="Ye Y."/>
            <person name="Xu Y."/>
            <person name="Zhou H."/>
            <person name="Xiong C."/>
            <person name="Li S."/>
            <person name="Yu J."/>
            <person name="Hong S."/>
            <person name="Yu X."/>
            <person name="Zou P."/>
            <person name="Chen C."/>
            <person name="Chang X."/>
            <person name="Wang W."/>
            <person name="Lv Y."/>
            <person name="Sun Y."/>
            <person name="Ma L."/>
            <person name="Shen B."/>
            <person name="Zhu C."/>
        </authorList>
    </citation>
    <scope>NUCLEOTIDE SEQUENCE [LARGE SCALE GENOMIC DNA]</scope>
</reference>
<name>A0A084VT45_ANOSI</name>
<dbReference type="EMBL" id="ATLV01016169">
    <property type="status" value="NOT_ANNOTATED_CDS"/>
    <property type="molecule type" value="Genomic_DNA"/>
</dbReference>
<accession>A0A084VT45</accession>
<proteinExistence type="predicted"/>
<organism evidence="2">
    <name type="scientific">Anopheles sinensis</name>
    <name type="common">Mosquito</name>
    <dbReference type="NCBI Taxonomy" id="74873"/>
    <lineage>
        <taxon>Eukaryota</taxon>
        <taxon>Metazoa</taxon>
        <taxon>Ecdysozoa</taxon>
        <taxon>Arthropoda</taxon>
        <taxon>Hexapoda</taxon>
        <taxon>Insecta</taxon>
        <taxon>Pterygota</taxon>
        <taxon>Neoptera</taxon>
        <taxon>Endopterygota</taxon>
        <taxon>Diptera</taxon>
        <taxon>Nematocera</taxon>
        <taxon>Culicoidea</taxon>
        <taxon>Culicidae</taxon>
        <taxon>Anophelinae</taxon>
        <taxon>Anopheles</taxon>
    </lineage>
</organism>
<sequence length="115" mass="11733">MLPQPAAASSARVSSPFDYNGSGAGGRVSGGVGGMGGGGGGGGVGGSLQTSGRISPHAPPTTGMTRSSTKRCLIGRPDPIETKRICDQNFQDERQRSIARYKFDTLTSKFVTSGL</sequence>
<keyword evidence="4" id="KW-1185">Reference proteome</keyword>
<gene>
    <name evidence="2" type="ORF">ZHAS_00008686</name>
</gene>
<feature type="region of interest" description="Disordered" evidence="1">
    <location>
        <begin position="1"/>
        <end position="76"/>
    </location>
</feature>
<dbReference type="OMA" id="DTRRIYE"/>
<feature type="compositionally biased region" description="Gly residues" evidence="1">
    <location>
        <begin position="22"/>
        <end position="46"/>
    </location>
</feature>
<dbReference type="VEuPathDB" id="VectorBase:ASIS003447"/>
<dbReference type="VEuPathDB" id="VectorBase:ASIC008686"/>